<dbReference type="PANTHER" id="PTHR45772:SF9">
    <property type="entry name" value="CONSERVED COMPONENT OF ABC TRANSPORTER FOR NATURAL AMINO ACIDS"/>
    <property type="match status" value="1"/>
</dbReference>
<accession>A0A087M5L9</accession>
<feature type="domain" description="ABC transporter" evidence="5">
    <location>
        <begin position="6"/>
        <end position="251"/>
    </location>
</feature>
<dbReference type="InterPro" id="IPR017871">
    <property type="entry name" value="ABC_transporter-like_CS"/>
</dbReference>
<name>A0A087M5L9_9HYPH</name>
<dbReference type="InterPro" id="IPR003593">
    <property type="entry name" value="AAA+_ATPase"/>
</dbReference>
<evidence type="ECO:0000256" key="3">
    <source>
        <dbReference type="ARBA" id="ARBA00022741"/>
    </source>
</evidence>
<comment type="caution">
    <text evidence="6">The sequence shown here is derived from an EMBL/GenBank/DDBJ whole genome shotgun (WGS) entry which is preliminary data.</text>
</comment>
<evidence type="ECO:0000259" key="5">
    <source>
        <dbReference type="PROSITE" id="PS50893"/>
    </source>
</evidence>
<dbReference type="GO" id="GO:0005886">
    <property type="term" value="C:plasma membrane"/>
    <property type="evidence" value="ECO:0007669"/>
    <property type="project" value="TreeGrafter"/>
</dbReference>
<dbReference type="AlphaFoldDB" id="A0A087M5L9"/>
<dbReference type="RefSeq" id="WP_035079618.1">
    <property type="nucleotide sequence ID" value="NZ_JQGC01000003.1"/>
</dbReference>
<keyword evidence="2" id="KW-0813">Transport</keyword>
<dbReference type="Gene3D" id="3.40.50.300">
    <property type="entry name" value="P-loop containing nucleotide triphosphate hydrolases"/>
    <property type="match status" value="1"/>
</dbReference>
<dbReference type="InterPro" id="IPR027417">
    <property type="entry name" value="P-loop_NTPase"/>
</dbReference>
<dbReference type="GO" id="GO:0016887">
    <property type="term" value="F:ATP hydrolysis activity"/>
    <property type="evidence" value="ECO:0007669"/>
    <property type="project" value="InterPro"/>
</dbReference>
<protein>
    <recommendedName>
        <fullName evidence="5">ABC transporter domain-containing protein</fullName>
    </recommendedName>
</protein>
<dbReference type="GO" id="GO:0005524">
    <property type="term" value="F:ATP binding"/>
    <property type="evidence" value="ECO:0007669"/>
    <property type="project" value="UniProtKB-KW"/>
</dbReference>
<keyword evidence="4" id="KW-0067">ATP-binding</keyword>
<evidence type="ECO:0000256" key="4">
    <source>
        <dbReference type="ARBA" id="ARBA00022840"/>
    </source>
</evidence>
<proteinExistence type="inferred from homology"/>
<dbReference type="OrthoDB" id="9806149at2"/>
<evidence type="ECO:0000256" key="1">
    <source>
        <dbReference type="ARBA" id="ARBA00005417"/>
    </source>
</evidence>
<dbReference type="STRING" id="46914.JP75_04180"/>
<dbReference type="SUPFAM" id="SSF52540">
    <property type="entry name" value="P-loop containing nucleoside triphosphate hydrolases"/>
    <property type="match status" value="1"/>
</dbReference>
<keyword evidence="3" id="KW-0547">Nucleotide-binding</keyword>
<dbReference type="PROSITE" id="PS00211">
    <property type="entry name" value="ABC_TRANSPORTER_1"/>
    <property type="match status" value="1"/>
</dbReference>
<evidence type="ECO:0000313" key="6">
    <source>
        <dbReference type="EMBL" id="KFL32172.1"/>
    </source>
</evidence>
<organism evidence="6 7">
    <name type="scientific">Devosia riboflavina</name>
    <dbReference type="NCBI Taxonomy" id="46914"/>
    <lineage>
        <taxon>Bacteria</taxon>
        <taxon>Pseudomonadati</taxon>
        <taxon>Pseudomonadota</taxon>
        <taxon>Alphaproteobacteria</taxon>
        <taxon>Hyphomicrobiales</taxon>
        <taxon>Devosiaceae</taxon>
        <taxon>Devosia</taxon>
    </lineage>
</organism>
<evidence type="ECO:0000313" key="7">
    <source>
        <dbReference type="Proteomes" id="UP000028981"/>
    </source>
</evidence>
<keyword evidence="7" id="KW-1185">Reference proteome</keyword>
<dbReference type="InterPro" id="IPR051120">
    <property type="entry name" value="ABC_AA/LPS_Transport"/>
</dbReference>
<dbReference type="InterPro" id="IPR003439">
    <property type="entry name" value="ABC_transporter-like_ATP-bd"/>
</dbReference>
<evidence type="ECO:0000256" key="2">
    <source>
        <dbReference type="ARBA" id="ARBA00022448"/>
    </source>
</evidence>
<dbReference type="EMBL" id="JQGC01000003">
    <property type="protein sequence ID" value="KFL32172.1"/>
    <property type="molecule type" value="Genomic_DNA"/>
</dbReference>
<dbReference type="PROSITE" id="PS50893">
    <property type="entry name" value="ABC_TRANSPORTER_2"/>
    <property type="match status" value="1"/>
</dbReference>
<dbReference type="Proteomes" id="UP000028981">
    <property type="component" value="Unassembled WGS sequence"/>
</dbReference>
<sequence>MSNNQITLKGVKKSYGGRVVSDIADLALGRHGVEGLIGPNGAGKTTLMSLITGKISADAGEILFFENGNRHDISGKKLDAVARLGLVRTNQRIQDFESLGILDSMLLSVVQPAQETVLGLFAETALRQQAHPAINRYLEAFRFSDPGGYALSAGEKKLLDIIRCLLLKPKFLLMDEPTVGLPQDQTDKVMEVVREAARDDGMSVVIIEHDLDLIWNVCEYIHFMADGRIMAQGTPDEVRTSTMVREKYMGEGDA</sequence>
<comment type="similarity">
    <text evidence="1">Belongs to the ABC transporter superfamily.</text>
</comment>
<gene>
    <name evidence="6" type="ORF">JP75_04180</name>
</gene>
<dbReference type="PANTHER" id="PTHR45772">
    <property type="entry name" value="CONSERVED COMPONENT OF ABC TRANSPORTER FOR NATURAL AMINO ACIDS-RELATED"/>
    <property type="match status" value="1"/>
</dbReference>
<dbReference type="Pfam" id="PF00005">
    <property type="entry name" value="ABC_tran"/>
    <property type="match status" value="1"/>
</dbReference>
<dbReference type="SMART" id="SM00382">
    <property type="entry name" value="AAA"/>
    <property type="match status" value="1"/>
</dbReference>
<reference evidence="6 7" key="1">
    <citation type="submission" date="2014-08" db="EMBL/GenBank/DDBJ databases">
        <authorList>
            <person name="Hassan Y.I."/>
            <person name="Lepp D."/>
            <person name="Zhou T."/>
        </authorList>
    </citation>
    <scope>NUCLEOTIDE SEQUENCE [LARGE SCALE GENOMIC DNA]</scope>
    <source>
        <strain evidence="6 7">IFO13584</strain>
    </source>
</reference>